<protein>
    <submittedName>
        <fullName evidence="1">Uncharacterized protein</fullName>
    </submittedName>
</protein>
<accession>A0ABX5NT01</accession>
<dbReference type="EMBL" id="QJRY01000002">
    <property type="protein sequence ID" value="PYB75121.1"/>
    <property type="molecule type" value="Genomic_DNA"/>
</dbReference>
<evidence type="ECO:0000313" key="2">
    <source>
        <dbReference type="Proteomes" id="UP000247536"/>
    </source>
</evidence>
<evidence type="ECO:0000313" key="1">
    <source>
        <dbReference type="EMBL" id="PYB75121.1"/>
    </source>
</evidence>
<keyword evidence="2" id="KW-1185">Reference proteome</keyword>
<organism evidence="1 2">
    <name type="scientific">Rhizobium wuzhouense</name>
    <dbReference type="NCBI Taxonomy" id="1986026"/>
    <lineage>
        <taxon>Bacteria</taxon>
        <taxon>Pseudomonadati</taxon>
        <taxon>Pseudomonadota</taxon>
        <taxon>Alphaproteobacteria</taxon>
        <taxon>Hyphomicrobiales</taxon>
        <taxon>Rhizobiaceae</taxon>
        <taxon>Rhizobium/Agrobacterium group</taxon>
        <taxon>Rhizobium</taxon>
    </lineage>
</organism>
<dbReference type="Proteomes" id="UP000247536">
    <property type="component" value="Unassembled WGS sequence"/>
</dbReference>
<gene>
    <name evidence="1" type="ORF">DMY87_06545</name>
</gene>
<sequence>MVPAAAVKGSGLRVGIAGSPGGEGGPFVFRMWAGAGVDAVEPGERQSKLGGCLRVFGPLAGLDSGADMRVQLAGHVPELLVHDGFGLCRAGRERYARGQRQMRARRLTAAVPAAPALAPRAAEWGCVFVEKVAQQAQFQRFGDGGFGGLMVWHVGLLSVFWQFAKLGGRGRGADATSSC</sequence>
<comment type="caution">
    <text evidence="1">The sequence shown here is derived from an EMBL/GenBank/DDBJ whole genome shotgun (WGS) entry which is preliminary data.</text>
</comment>
<proteinExistence type="predicted"/>
<name>A0ABX5NT01_9HYPH</name>
<reference evidence="1 2" key="1">
    <citation type="submission" date="2018-06" db="EMBL/GenBank/DDBJ databases">
        <title>Rhizobium wuzhouense sp. nov., isolated from roots of Oryza officinalis.</title>
        <authorList>
            <person name="Yuan T."/>
        </authorList>
    </citation>
    <scope>NUCLEOTIDE SEQUENCE [LARGE SCALE GENOMIC DNA]</scope>
    <source>
        <strain evidence="1 2">W44</strain>
    </source>
</reference>